<gene>
    <name evidence="7" type="ORF">CRI94_08715</name>
</gene>
<keyword evidence="7" id="KW-0378">Hydrolase</keyword>
<dbReference type="InterPro" id="IPR003137">
    <property type="entry name" value="PA_domain"/>
</dbReference>
<dbReference type="Proteomes" id="UP000220102">
    <property type="component" value="Unassembled WGS sequence"/>
</dbReference>
<keyword evidence="7" id="KW-0121">Carboxypeptidase</keyword>
<feature type="domain" description="PA" evidence="4">
    <location>
        <begin position="155"/>
        <end position="221"/>
    </location>
</feature>
<dbReference type="PANTHER" id="PTHR10404:SF46">
    <property type="entry name" value="VACUOLAR PROTEIN SORTING-ASSOCIATED PROTEIN 70"/>
    <property type="match status" value="1"/>
</dbReference>
<protein>
    <submittedName>
        <fullName evidence="7">Glutamate carboxypeptidase</fullName>
    </submittedName>
</protein>
<evidence type="ECO:0000256" key="2">
    <source>
        <dbReference type="SAM" id="MobiDB-lite"/>
    </source>
</evidence>
<evidence type="ECO:0000256" key="1">
    <source>
        <dbReference type="ARBA" id="ARBA00005634"/>
    </source>
</evidence>
<evidence type="ECO:0000259" key="5">
    <source>
        <dbReference type="Pfam" id="PF04253"/>
    </source>
</evidence>
<sequence>MFPRFIAVVVALAVILTFSAQPQRVAAQPLTGFSPSSSDAQQTCESRLTDIPTASAFRAHLQRLTKEPHPAGSAANERVAAYIDSVMNAAGLDVERYPYDLYMPSPDAAHNIDVELVTPIRQPLNRQEYILEEDRFSNHPNLDPAWNAYSGSGDVTAEVVYANYGRKEDFEWLAENDISVKGKIVLARYGGNFRGFKAKYAEEAGAAGLIMYTDPADGGYADGLPYPEGRHASESTIQRGSVLTPLSGDPLTPAGPSLPNGEGAERLSPEEADLPTIPVTPLPHASTKKILERMDGQPVPQGWQGALPFAYRVTGGSELTVRLRVDQPKQMVRASNVIGRIEGSEYPEQWIVLGAHYDAWTFGAVDPNSGTASLLLIAEALGEMAKNGCRLRRSILIGHWDAEEYGILGSTEWVEQLQDELTTGGVAYINADAAVSGDRFGGAAAPSLKQPLLDAAATVDHPSSDSLTVLERAQTRADDDSILGNLGGGSDHVGFYTFAGVPSLGAGMRGSAPIYHSAYDNFAWYERFADTTFVHGPALARVDGILALRLANAEVLPYDVVRYATDLRSHLDDLAERASEQDVEADFTALDSAIDSLRDAATTFTEARDAALANDRTVPNLEQVNEAMIGLEKAFLHPPGLQNHPLKRSLYASPDPFSGYASWMLPGLRYEVEAGTASGLARWVDIYVRAVNDLTGRVQKAIDLLQ</sequence>
<comment type="caution">
    <text evidence="7">The sequence shown here is derived from an EMBL/GenBank/DDBJ whole genome shotgun (WGS) entry which is preliminary data.</text>
</comment>
<dbReference type="InterPro" id="IPR036757">
    <property type="entry name" value="TFR-like_dimer_dom_sf"/>
</dbReference>
<evidence type="ECO:0000256" key="3">
    <source>
        <dbReference type="SAM" id="SignalP"/>
    </source>
</evidence>
<dbReference type="Pfam" id="PF04253">
    <property type="entry name" value="TFR_dimer"/>
    <property type="match status" value="1"/>
</dbReference>
<feature type="region of interest" description="Disordered" evidence="2">
    <location>
        <begin position="242"/>
        <end position="267"/>
    </location>
</feature>
<dbReference type="Pfam" id="PF02225">
    <property type="entry name" value="PA"/>
    <property type="match status" value="1"/>
</dbReference>
<evidence type="ECO:0000313" key="7">
    <source>
        <dbReference type="EMBL" id="PEN13399.1"/>
    </source>
</evidence>
<dbReference type="SUPFAM" id="SSF47672">
    <property type="entry name" value="Transferrin receptor-like dimerisation domain"/>
    <property type="match status" value="1"/>
</dbReference>
<dbReference type="Gene3D" id="3.50.30.30">
    <property type="match status" value="1"/>
</dbReference>
<dbReference type="SUPFAM" id="SSF53187">
    <property type="entry name" value="Zn-dependent exopeptidases"/>
    <property type="match status" value="1"/>
</dbReference>
<evidence type="ECO:0000259" key="6">
    <source>
        <dbReference type="Pfam" id="PF04389"/>
    </source>
</evidence>
<reference evidence="7 8" key="1">
    <citation type="submission" date="2017-10" db="EMBL/GenBank/DDBJ databases">
        <title>Draft genome of Longibacter Salinarum.</title>
        <authorList>
            <person name="Goh K.M."/>
            <person name="Shamsir M.S."/>
            <person name="Lim S.W."/>
        </authorList>
    </citation>
    <scope>NUCLEOTIDE SEQUENCE [LARGE SCALE GENOMIC DNA]</scope>
    <source>
        <strain evidence="7 8">KCTC 52045</strain>
    </source>
</reference>
<name>A0A2A8CXD3_9BACT</name>
<feature type="domain" description="Transferrin receptor-like dimerisation" evidence="5">
    <location>
        <begin position="586"/>
        <end position="695"/>
    </location>
</feature>
<feature type="domain" description="Peptidase M28" evidence="6">
    <location>
        <begin position="336"/>
        <end position="523"/>
    </location>
</feature>
<keyword evidence="7" id="KW-0645">Protease</keyword>
<dbReference type="Pfam" id="PF04389">
    <property type="entry name" value="Peptidase_M28"/>
    <property type="match status" value="1"/>
</dbReference>
<organism evidence="7 8">
    <name type="scientific">Longibacter salinarum</name>
    <dbReference type="NCBI Taxonomy" id="1850348"/>
    <lineage>
        <taxon>Bacteria</taxon>
        <taxon>Pseudomonadati</taxon>
        <taxon>Rhodothermota</taxon>
        <taxon>Rhodothermia</taxon>
        <taxon>Rhodothermales</taxon>
        <taxon>Salisaetaceae</taxon>
        <taxon>Longibacter</taxon>
    </lineage>
</organism>
<dbReference type="Gene3D" id="3.40.630.10">
    <property type="entry name" value="Zn peptidases"/>
    <property type="match status" value="1"/>
</dbReference>
<dbReference type="InterPro" id="IPR046450">
    <property type="entry name" value="PA_dom_sf"/>
</dbReference>
<keyword evidence="3" id="KW-0732">Signal</keyword>
<dbReference type="Gene3D" id="1.20.930.40">
    <property type="entry name" value="Transferrin receptor-like, dimerisation domain"/>
    <property type="match status" value="1"/>
</dbReference>
<dbReference type="InterPro" id="IPR007365">
    <property type="entry name" value="TFR-like_dimer_dom"/>
</dbReference>
<dbReference type="EMBL" id="PDEQ01000004">
    <property type="protein sequence ID" value="PEN13399.1"/>
    <property type="molecule type" value="Genomic_DNA"/>
</dbReference>
<dbReference type="PANTHER" id="PTHR10404">
    <property type="entry name" value="N-ACETYLATED-ALPHA-LINKED ACIDIC DIPEPTIDASE"/>
    <property type="match status" value="1"/>
</dbReference>
<feature type="signal peptide" evidence="3">
    <location>
        <begin position="1"/>
        <end position="22"/>
    </location>
</feature>
<dbReference type="SUPFAM" id="SSF52025">
    <property type="entry name" value="PA domain"/>
    <property type="match status" value="1"/>
</dbReference>
<accession>A0A2A8CXD3</accession>
<dbReference type="InterPro" id="IPR039373">
    <property type="entry name" value="Peptidase_M28B"/>
</dbReference>
<comment type="similarity">
    <text evidence="1">Belongs to the peptidase M28 family. M28B subfamily.</text>
</comment>
<dbReference type="GO" id="GO:0004180">
    <property type="term" value="F:carboxypeptidase activity"/>
    <property type="evidence" value="ECO:0007669"/>
    <property type="project" value="UniProtKB-KW"/>
</dbReference>
<dbReference type="OrthoDB" id="3646048at2"/>
<dbReference type="InterPro" id="IPR007484">
    <property type="entry name" value="Peptidase_M28"/>
</dbReference>
<evidence type="ECO:0000313" key="8">
    <source>
        <dbReference type="Proteomes" id="UP000220102"/>
    </source>
</evidence>
<dbReference type="AlphaFoldDB" id="A0A2A8CXD3"/>
<dbReference type="FunFam" id="3.40.630.10:FF:000101">
    <property type="entry name" value="N-acetylated alpha-linked acidic dipeptidase like 1"/>
    <property type="match status" value="1"/>
</dbReference>
<feature type="chain" id="PRO_5012202365" evidence="3">
    <location>
        <begin position="23"/>
        <end position="706"/>
    </location>
</feature>
<dbReference type="RefSeq" id="WP_098075319.1">
    <property type="nucleotide sequence ID" value="NZ_PDEQ01000004.1"/>
</dbReference>
<keyword evidence="8" id="KW-1185">Reference proteome</keyword>
<evidence type="ECO:0000259" key="4">
    <source>
        <dbReference type="Pfam" id="PF02225"/>
    </source>
</evidence>
<dbReference type="CDD" id="cd02121">
    <property type="entry name" value="PA_GCPII_like"/>
    <property type="match status" value="1"/>
</dbReference>
<proteinExistence type="inferred from homology"/>